<proteinExistence type="predicted"/>
<dbReference type="SUPFAM" id="SSF56762">
    <property type="entry name" value="HydB/Nqo4-like"/>
    <property type="match status" value="1"/>
</dbReference>
<feature type="non-terminal residue" evidence="3">
    <location>
        <position position="1"/>
    </location>
</feature>
<dbReference type="AlphaFoldDB" id="T1CHL0"/>
<sequence length="168" mass="17789">SAGVVTPEAAARLGLVGPVARASGVGTDLRRDHPGPVRATGLSVPSQRDGDVLARLRVAIQEIRESERLIEHWLKSGELVDLALTRGSVVAPMGDGEAGSALGWCESARGEALAWVKLKAGRVEAARIRPASVRNWRAFDDALRSRNVFTDVAIIEASFGLTVAGFAR</sequence>
<reference evidence="3" key="1">
    <citation type="submission" date="2013-08" db="EMBL/GenBank/DDBJ databases">
        <authorList>
            <person name="Mendez C."/>
            <person name="Richter M."/>
            <person name="Ferrer M."/>
            <person name="Sanchez J."/>
        </authorList>
    </citation>
    <scope>NUCLEOTIDE SEQUENCE</scope>
</reference>
<keyword evidence="3" id="KW-0830">Ubiquinone</keyword>
<dbReference type="EMBL" id="AUZZ01000769">
    <property type="protein sequence ID" value="EQD66760.1"/>
    <property type="molecule type" value="Genomic_DNA"/>
</dbReference>
<dbReference type="InterPro" id="IPR001135">
    <property type="entry name" value="NADH_Q_OxRdtase_suD"/>
</dbReference>
<keyword evidence="1" id="KW-0560">Oxidoreductase</keyword>
<gene>
    <name evidence="3" type="ORF">B2A_01009</name>
</gene>
<accession>T1CHL0</accession>
<name>T1CHL0_9ZZZZ</name>
<dbReference type="PANTHER" id="PTHR43485:SF1">
    <property type="entry name" value="FORMATE HYDROGENLYASE SUBUNIT 5-RELATED"/>
    <property type="match status" value="1"/>
</dbReference>
<protein>
    <submittedName>
        <fullName evidence="3">NADH dehydrogenase (Ubiquinone), 30 kDa subunit</fullName>
    </submittedName>
</protein>
<evidence type="ECO:0000259" key="2">
    <source>
        <dbReference type="Pfam" id="PF00346"/>
    </source>
</evidence>
<dbReference type="InterPro" id="IPR052197">
    <property type="entry name" value="ComplexI_49kDa-like"/>
</dbReference>
<dbReference type="PANTHER" id="PTHR43485">
    <property type="entry name" value="HYDROGENASE-4 COMPONENT G"/>
    <property type="match status" value="1"/>
</dbReference>
<dbReference type="GO" id="GO:0051287">
    <property type="term" value="F:NAD binding"/>
    <property type="evidence" value="ECO:0007669"/>
    <property type="project" value="InterPro"/>
</dbReference>
<dbReference type="GO" id="GO:0016651">
    <property type="term" value="F:oxidoreductase activity, acting on NAD(P)H"/>
    <property type="evidence" value="ECO:0007669"/>
    <property type="project" value="InterPro"/>
</dbReference>
<organism evidence="3">
    <name type="scientific">mine drainage metagenome</name>
    <dbReference type="NCBI Taxonomy" id="410659"/>
    <lineage>
        <taxon>unclassified sequences</taxon>
        <taxon>metagenomes</taxon>
        <taxon>ecological metagenomes</taxon>
    </lineage>
</organism>
<evidence type="ECO:0000256" key="1">
    <source>
        <dbReference type="ARBA" id="ARBA00023002"/>
    </source>
</evidence>
<dbReference type="GO" id="GO:0048038">
    <property type="term" value="F:quinone binding"/>
    <property type="evidence" value="ECO:0007669"/>
    <property type="project" value="InterPro"/>
</dbReference>
<reference evidence="3" key="2">
    <citation type="journal article" date="2014" name="ISME J.">
        <title>Microbial stratification in low pH oxic and suboxic macroscopic growths along an acid mine drainage.</title>
        <authorList>
            <person name="Mendez-Garcia C."/>
            <person name="Mesa V."/>
            <person name="Sprenger R.R."/>
            <person name="Richter M."/>
            <person name="Diez M.S."/>
            <person name="Solano J."/>
            <person name="Bargiela R."/>
            <person name="Golyshina O.V."/>
            <person name="Manteca A."/>
            <person name="Ramos J.L."/>
            <person name="Gallego J.R."/>
            <person name="Llorente I."/>
            <person name="Martins Dos Santos V.A."/>
            <person name="Jensen O.N."/>
            <person name="Pelaez A.I."/>
            <person name="Sanchez J."/>
            <person name="Ferrer M."/>
        </authorList>
    </citation>
    <scope>NUCLEOTIDE SEQUENCE</scope>
</reference>
<dbReference type="Gene3D" id="1.10.645.10">
    <property type="entry name" value="Cytochrome-c3 Hydrogenase, chain B"/>
    <property type="match status" value="1"/>
</dbReference>
<dbReference type="InterPro" id="IPR029014">
    <property type="entry name" value="NiFe-Hase_large"/>
</dbReference>
<evidence type="ECO:0000313" key="3">
    <source>
        <dbReference type="EMBL" id="EQD66760.1"/>
    </source>
</evidence>
<dbReference type="Pfam" id="PF00346">
    <property type="entry name" value="Complex1_49kDa"/>
    <property type="match status" value="1"/>
</dbReference>
<comment type="caution">
    <text evidence="3">The sequence shown here is derived from an EMBL/GenBank/DDBJ whole genome shotgun (WGS) entry which is preliminary data.</text>
</comment>
<feature type="domain" description="NADH-quinone oxidoreductase subunit D" evidence="2">
    <location>
        <begin position="3"/>
        <end position="75"/>
    </location>
</feature>